<comment type="pathway">
    <text evidence="1 10">Amino-acid biosynthesis; L-threonine biosynthesis; L-threonine from L-aspartate: step 3/5.</text>
</comment>
<protein>
    <recommendedName>
        <fullName evidence="5 10">Homoserine dehydrogenase</fullName>
        <ecNumber evidence="4 10">1.1.1.3</ecNumber>
    </recommendedName>
</protein>
<sequence length="414" mass="45005">MINVAVMGHGTVGSGVVEVLLKNHDSIAKKAGEEINIKYVLDLREFPDSPLHDRFVKDFSIIEKDPAVKVVVECMGGLHPAYDFVKACLLAGKSVATSNKELVAEKGAELLRIAKDKNVNFLFEASVGGGIPIIRPLNQCLAANEVYEIAGILNGTTNFILSKMIHEQMSFDDALALAQKLGYAERDPSADIEGADACRKICILASLAFGKHVYPNQVHTEGITKITLEDVEYASNYGGVVKLLGRVKKLDDGRLSVMVSPAIVERSGQLAGVEDVFNAILVRGDAIGDVVFYGRGAGKLPTASAVVADVIDCAKHVNRRKLLFWEDKAEGYIADYLEVPTRFYVRLSAQKPMETLAAIREEFGEVQRLSRPGAPDDELAFVTGEGPEGELRSKLDVLKKQGAQVLGMIRLCDY</sequence>
<keyword evidence="8 10" id="KW-0560">Oxidoreductase</keyword>
<keyword evidence="15" id="KW-1185">Reference proteome</keyword>
<comment type="similarity">
    <text evidence="3 11">Belongs to the homoserine dehydrogenase family.</text>
</comment>
<keyword evidence="6 10" id="KW-0028">Amino-acid biosynthesis</keyword>
<evidence type="ECO:0000256" key="9">
    <source>
        <dbReference type="ARBA" id="ARBA00023167"/>
    </source>
</evidence>
<evidence type="ECO:0000256" key="5">
    <source>
        <dbReference type="ARBA" id="ARBA00013376"/>
    </source>
</evidence>
<comment type="pathway">
    <text evidence="2 10">Amino-acid biosynthesis; L-methionine biosynthesis via de novo pathway; L-homoserine from L-aspartate: step 3/3.</text>
</comment>
<comment type="catalytic activity">
    <reaction evidence="10">
        <text>L-homoserine + NADP(+) = L-aspartate 4-semialdehyde + NADPH + H(+)</text>
        <dbReference type="Rhea" id="RHEA:15761"/>
        <dbReference type="ChEBI" id="CHEBI:15378"/>
        <dbReference type="ChEBI" id="CHEBI:57476"/>
        <dbReference type="ChEBI" id="CHEBI:57783"/>
        <dbReference type="ChEBI" id="CHEBI:58349"/>
        <dbReference type="ChEBI" id="CHEBI:537519"/>
        <dbReference type="EC" id="1.1.1.3"/>
    </reaction>
</comment>
<dbReference type="InterPro" id="IPR016204">
    <property type="entry name" value="HDH"/>
</dbReference>
<dbReference type="PIRSF" id="PIRSF000098">
    <property type="entry name" value="Homoser_dehydrog"/>
    <property type="match status" value="1"/>
</dbReference>
<dbReference type="InterPro" id="IPR019811">
    <property type="entry name" value="HDH_CS"/>
</dbReference>
<evidence type="ECO:0000256" key="2">
    <source>
        <dbReference type="ARBA" id="ARBA00005062"/>
    </source>
</evidence>
<keyword evidence="10" id="KW-0521">NADP</keyword>
<dbReference type="Gene3D" id="3.40.50.720">
    <property type="entry name" value="NAD(P)-binding Rossmann-like Domain"/>
    <property type="match status" value="1"/>
</dbReference>
<keyword evidence="7 10" id="KW-0791">Threonine biosynthesis</keyword>
<evidence type="ECO:0000256" key="3">
    <source>
        <dbReference type="ARBA" id="ARBA00006753"/>
    </source>
</evidence>
<dbReference type="EMBL" id="JBBMFD010000013">
    <property type="protein sequence ID" value="MEQ2440830.1"/>
    <property type="molecule type" value="Genomic_DNA"/>
</dbReference>
<dbReference type="RefSeq" id="WP_349219560.1">
    <property type="nucleotide sequence ID" value="NZ_JBBMFD010000013.1"/>
</dbReference>
<keyword evidence="9 10" id="KW-0486">Methionine biosynthesis</keyword>
<dbReference type="PANTHER" id="PTHR43331:SF1">
    <property type="entry name" value="HOMOSERINE DEHYDROGENASE"/>
    <property type="match status" value="1"/>
</dbReference>
<evidence type="ECO:0000313" key="15">
    <source>
        <dbReference type="Proteomes" id="UP001489509"/>
    </source>
</evidence>
<evidence type="ECO:0000313" key="14">
    <source>
        <dbReference type="EMBL" id="MEQ2440830.1"/>
    </source>
</evidence>
<dbReference type="PROSITE" id="PS01042">
    <property type="entry name" value="HOMOSER_DHGENASE"/>
    <property type="match status" value="1"/>
</dbReference>
<dbReference type="Gene3D" id="3.30.70.260">
    <property type="match status" value="1"/>
</dbReference>
<dbReference type="Proteomes" id="UP001489509">
    <property type="component" value="Unassembled WGS sequence"/>
</dbReference>
<evidence type="ECO:0000256" key="10">
    <source>
        <dbReference type="RuleBase" id="RU000579"/>
    </source>
</evidence>
<dbReference type="Pfam" id="PF03447">
    <property type="entry name" value="NAD_binding_3"/>
    <property type="match status" value="1"/>
</dbReference>
<accession>A0ABV1E0J8</accession>
<evidence type="ECO:0000256" key="11">
    <source>
        <dbReference type="RuleBase" id="RU004171"/>
    </source>
</evidence>
<evidence type="ECO:0000256" key="6">
    <source>
        <dbReference type="ARBA" id="ARBA00022605"/>
    </source>
</evidence>
<dbReference type="InterPro" id="IPR036291">
    <property type="entry name" value="NAD(P)-bd_dom_sf"/>
</dbReference>
<evidence type="ECO:0000256" key="7">
    <source>
        <dbReference type="ARBA" id="ARBA00022697"/>
    </source>
</evidence>
<evidence type="ECO:0000259" key="13">
    <source>
        <dbReference type="Pfam" id="PF03447"/>
    </source>
</evidence>
<dbReference type="GO" id="GO:0004412">
    <property type="term" value="F:homoserine dehydrogenase activity"/>
    <property type="evidence" value="ECO:0007669"/>
    <property type="project" value="UniProtKB-EC"/>
</dbReference>
<feature type="domain" description="Aspartate/homoserine dehydrogenase NAD-binding" evidence="13">
    <location>
        <begin position="8"/>
        <end position="124"/>
    </location>
</feature>
<dbReference type="InterPro" id="IPR005106">
    <property type="entry name" value="Asp/hSer_DH_NAD-bd"/>
</dbReference>
<dbReference type="InterPro" id="IPR001342">
    <property type="entry name" value="HDH_cat"/>
</dbReference>
<comment type="caution">
    <text evidence="14">The sequence shown here is derived from an EMBL/GenBank/DDBJ whole genome shotgun (WGS) entry which is preliminary data.</text>
</comment>
<dbReference type="NCBIfam" id="NF004976">
    <property type="entry name" value="PRK06349.1"/>
    <property type="match status" value="1"/>
</dbReference>
<dbReference type="Pfam" id="PF00742">
    <property type="entry name" value="Homoserine_dh"/>
    <property type="match status" value="1"/>
</dbReference>
<evidence type="ECO:0000256" key="1">
    <source>
        <dbReference type="ARBA" id="ARBA00005056"/>
    </source>
</evidence>
<evidence type="ECO:0000256" key="4">
    <source>
        <dbReference type="ARBA" id="ARBA00013213"/>
    </source>
</evidence>
<evidence type="ECO:0000259" key="12">
    <source>
        <dbReference type="Pfam" id="PF00742"/>
    </source>
</evidence>
<gene>
    <name evidence="14" type="ORF">WMO26_08345</name>
</gene>
<feature type="domain" description="Homoserine dehydrogenase catalytic" evidence="12">
    <location>
        <begin position="132"/>
        <end position="311"/>
    </location>
</feature>
<dbReference type="Gene3D" id="3.30.360.10">
    <property type="entry name" value="Dihydrodipicolinate Reductase, domain 2"/>
    <property type="match status" value="1"/>
</dbReference>
<dbReference type="EC" id="1.1.1.3" evidence="4 10"/>
<dbReference type="SUPFAM" id="SSF55347">
    <property type="entry name" value="Glyceraldehyde-3-phosphate dehydrogenase-like, C-terminal domain"/>
    <property type="match status" value="1"/>
</dbReference>
<organism evidence="14 15">
    <name type="scientific">Solibaculum intestinale</name>
    <dbReference type="NCBI Taxonomy" id="3133165"/>
    <lineage>
        <taxon>Bacteria</taxon>
        <taxon>Bacillati</taxon>
        <taxon>Bacillota</taxon>
        <taxon>Clostridia</taxon>
        <taxon>Eubacteriales</taxon>
        <taxon>Oscillospiraceae</taxon>
        <taxon>Solibaculum</taxon>
    </lineage>
</organism>
<name>A0ABV1E0J8_9FIRM</name>
<dbReference type="SUPFAM" id="SSF51735">
    <property type="entry name" value="NAD(P)-binding Rossmann-fold domains"/>
    <property type="match status" value="1"/>
</dbReference>
<reference evidence="14 15" key="1">
    <citation type="submission" date="2024-03" db="EMBL/GenBank/DDBJ databases">
        <title>Human intestinal bacterial collection.</title>
        <authorList>
            <person name="Pauvert C."/>
            <person name="Hitch T.C.A."/>
            <person name="Clavel T."/>
        </authorList>
    </citation>
    <scope>NUCLEOTIDE SEQUENCE [LARGE SCALE GENOMIC DNA]</scope>
    <source>
        <strain evidence="14 15">CLA-JM-H44</strain>
    </source>
</reference>
<dbReference type="PANTHER" id="PTHR43331">
    <property type="entry name" value="HOMOSERINE DEHYDROGENASE"/>
    <property type="match status" value="1"/>
</dbReference>
<evidence type="ECO:0000256" key="8">
    <source>
        <dbReference type="ARBA" id="ARBA00023002"/>
    </source>
</evidence>
<proteinExistence type="inferred from homology"/>